<evidence type="ECO:0000256" key="1">
    <source>
        <dbReference type="SAM" id="MobiDB-lite"/>
    </source>
</evidence>
<proteinExistence type="predicted"/>
<organism evidence="2 3">
    <name type="scientific">Fukomys damarensis</name>
    <name type="common">Damaraland mole rat</name>
    <name type="synonym">Cryptomys damarensis</name>
    <dbReference type="NCBI Taxonomy" id="885580"/>
    <lineage>
        <taxon>Eukaryota</taxon>
        <taxon>Metazoa</taxon>
        <taxon>Chordata</taxon>
        <taxon>Craniata</taxon>
        <taxon>Vertebrata</taxon>
        <taxon>Euteleostomi</taxon>
        <taxon>Mammalia</taxon>
        <taxon>Eutheria</taxon>
        <taxon>Euarchontoglires</taxon>
        <taxon>Glires</taxon>
        <taxon>Rodentia</taxon>
        <taxon>Hystricomorpha</taxon>
        <taxon>Bathyergidae</taxon>
        <taxon>Fukomys</taxon>
    </lineage>
</organism>
<evidence type="ECO:0000313" key="3">
    <source>
        <dbReference type="Proteomes" id="UP000028990"/>
    </source>
</evidence>
<gene>
    <name evidence="2" type="ORF">H920_12253</name>
</gene>
<dbReference type="EMBL" id="KN123190">
    <property type="protein sequence ID" value="KFO26375.1"/>
    <property type="molecule type" value="Genomic_DNA"/>
</dbReference>
<dbReference type="Proteomes" id="UP000028990">
    <property type="component" value="Unassembled WGS sequence"/>
</dbReference>
<feature type="compositionally biased region" description="Polar residues" evidence="1">
    <location>
        <begin position="50"/>
        <end position="64"/>
    </location>
</feature>
<keyword evidence="3" id="KW-1185">Reference proteome</keyword>
<accession>A0A091D7Y1</accession>
<name>A0A091D7Y1_FUKDA</name>
<protein>
    <submittedName>
        <fullName evidence="2">Uncharacterized protein</fullName>
    </submittedName>
</protein>
<dbReference type="AlphaFoldDB" id="A0A091D7Y1"/>
<feature type="compositionally biased region" description="Low complexity" evidence="1">
    <location>
        <begin position="1"/>
        <end position="18"/>
    </location>
</feature>
<evidence type="ECO:0000313" key="2">
    <source>
        <dbReference type="EMBL" id="KFO26375.1"/>
    </source>
</evidence>
<reference evidence="2 3" key="1">
    <citation type="submission" date="2013-11" db="EMBL/GenBank/DDBJ databases">
        <title>The Damaraland mole rat (Fukomys damarensis) genome and evolution of African mole rats.</title>
        <authorList>
            <person name="Gladyshev V.N."/>
            <person name="Fang X."/>
        </authorList>
    </citation>
    <scope>NUCLEOTIDE SEQUENCE [LARGE SCALE GENOMIC DNA]</scope>
    <source>
        <tissue evidence="2">Liver</tissue>
    </source>
</reference>
<sequence>MALGGAALQCRQQRQQALEGTSVSENAGDHTKGQLYSGQQMEKRGPEGQGNKSTKSFAEPSMQRSLKGTFSALYGGMGALSIPTGPAFRTPKGQSDQWGDQSHRTWPSRYQWEEPSDILLIVLGKMTTPEQPTQEQRQMPEAFCRRPRQSEGDRDAAAAPAAPVLTSEQGLPGPGFPLCLPSKSSPAALLSSTSGIFEGRTALAINLCFV</sequence>
<feature type="region of interest" description="Disordered" evidence="1">
    <location>
        <begin position="146"/>
        <end position="177"/>
    </location>
</feature>
<feature type="region of interest" description="Disordered" evidence="1">
    <location>
        <begin position="1"/>
        <end position="64"/>
    </location>
</feature>